<dbReference type="PROSITE" id="PS51191">
    <property type="entry name" value="FEMABX"/>
    <property type="match status" value="1"/>
</dbReference>
<reference evidence="8 9" key="1">
    <citation type="journal article" date="2015" name="Nature">
        <title>rRNA introns, odd ribosomes, and small enigmatic genomes across a large radiation of phyla.</title>
        <authorList>
            <person name="Brown C.T."/>
            <person name="Hug L.A."/>
            <person name="Thomas B.C."/>
            <person name="Sharon I."/>
            <person name="Castelle C.J."/>
            <person name="Singh A."/>
            <person name="Wilkins M.J."/>
            <person name="Williams K.H."/>
            <person name="Banfield J.F."/>
        </authorList>
    </citation>
    <scope>NUCLEOTIDE SEQUENCE [LARGE SCALE GENOMIC DNA]</scope>
</reference>
<dbReference type="InterPro" id="IPR003447">
    <property type="entry name" value="FEMABX"/>
</dbReference>
<evidence type="ECO:0000259" key="7">
    <source>
        <dbReference type="Pfam" id="PF13480"/>
    </source>
</evidence>
<dbReference type="EMBL" id="LCDA01000001">
    <property type="protein sequence ID" value="KKS43405.1"/>
    <property type="molecule type" value="Genomic_DNA"/>
</dbReference>
<proteinExistence type="inferred from homology"/>
<dbReference type="PANTHER" id="PTHR36174">
    <property type="entry name" value="LIPID II:GLYCINE GLYCYLTRANSFERASE"/>
    <property type="match status" value="1"/>
</dbReference>
<keyword evidence="2" id="KW-0808">Transferase</keyword>
<evidence type="ECO:0000313" key="9">
    <source>
        <dbReference type="Proteomes" id="UP000033854"/>
    </source>
</evidence>
<dbReference type="Pfam" id="PF13480">
    <property type="entry name" value="Acetyltransf_6"/>
    <property type="match status" value="1"/>
</dbReference>
<evidence type="ECO:0000256" key="3">
    <source>
        <dbReference type="ARBA" id="ARBA00022960"/>
    </source>
</evidence>
<protein>
    <recommendedName>
        <fullName evidence="7">BioF2-like acetyltransferase domain-containing protein</fullName>
    </recommendedName>
</protein>
<evidence type="ECO:0000256" key="6">
    <source>
        <dbReference type="ARBA" id="ARBA00023316"/>
    </source>
</evidence>
<dbReference type="GO" id="GO:0071555">
    <property type="term" value="P:cell wall organization"/>
    <property type="evidence" value="ECO:0007669"/>
    <property type="project" value="UniProtKB-KW"/>
</dbReference>
<sequence>MGGTKVTGRAEKIMEDIRQNKGWEGHLKHRGWKTVQVKASDGRHTMQAFVLRLGWWPFSMMKIQRSNYDPDFEELKRLKRKYWVANSIIEPQRVQNPEAFRRAGYYLTRFPYLAMSSYINDLTKSEKELWGGLSNNAKRLIDKNARIIIEEAEPKKFCELWKKSSKIWIMKPDEVENLIKSFKGKVRLVMSRMGDEYHSGLMIVYSRDTANYYMTWTSEAGRKSGAHYKLVWNEMLRAKKMGLKYWDFEGVFDPRWPQKRWKGFTEFKRRFGGRLVQFPGGFFRWL</sequence>
<keyword evidence="6" id="KW-0961">Cell wall biogenesis/degradation</keyword>
<dbReference type="Proteomes" id="UP000033854">
    <property type="component" value="Unassembled WGS sequence"/>
</dbReference>
<evidence type="ECO:0000256" key="5">
    <source>
        <dbReference type="ARBA" id="ARBA00023315"/>
    </source>
</evidence>
<evidence type="ECO:0000256" key="1">
    <source>
        <dbReference type="ARBA" id="ARBA00009943"/>
    </source>
</evidence>
<organism evidence="8 9">
    <name type="scientific">Candidatus Collierbacteria bacterium GW2011_GWA2_42_17</name>
    <dbReference type="NCBI Taxonomy" id="1618378"/>
    <lineage>
        <taxon>Bacteria</taxon>
        <taxon>Candidatus Collieribacteriota</taxon>
    </lineage>
</organism>
<dbReference type="InterPro" id="IPR016181">
    <property type="entry name" value="Acyl_CoA_acyltransferase"/>
</dbReference>
<gene>
    <name evidence="8" type="ORF">UV06_C0001G0139</name>
</gene>
<keyword evidence="5" id="KW-0012">Acyltransferase</keyword>
<name>A0A0G0Z3T7_9BACT</name>
<dbReference type="GO" id="GO:0016755">
    <property type="term" value="F:aminoacyltransferase activity"/>
    <property type="evidence" value="ECO:0007669"/>
    <property type="project" value="InterPro"/>
</dbReference>
<dbReference type="Gene3D" id="3.40.630.30">
    <property type="match status" value="1"/>
</dbReference>
<evidence type="ECO:0000256" key="2">
    <source>
        <dbReference type="ARBA" id="ARBA00022679"/>
    </source>
</evidence>
<dbReference type="InterPro" id="IPR050644">
    <property type="entry name" value="PG_Glycine_Bridge_Synth"/>
</dbReference>
<evidence type="ECO:0000313" key="8">
    <source>
        <dbReference type="EMBL" id="KKS43405.1"/>
    </source>
</evidence>
<comment type="similarity">
    <text evidence="1">Belongs to the FemABX family.</text>
</comment>
<keyword evidence="3" id="KW-0133">Cell shape</keyword>
<keyword evidence="4" id="KW-0573">Peptidoglycan synthesis</keyword>
<dbReference type="GO" id="GO:0008360">
    <property type="term" value="P:regulation of cell shape"/>
    <property type="evidence" value="ECO:0007669"/>
    <property type="project" value="UniProtKB-KW"/>
</dbReference>
<evidence type="ECO:0000256" key="4">
    <source>
        <dbReference type="ARBA" id="ARBA00022984"/>
    </source>
</evidence>
<accession>A0A0G0Z3T7</accession>
<comment type="caution">
    <text evidence="8">The sequence shown here is derived from an EMBL/GenBank/DDBJ whole genome shotgun (WGS) entry which is preliminary data.</text>
</comment>
<dbReference type="PANTHER" id="PTHR36174:SF1">
    <property type="entry name" value="LIPID II:GLYCINE GLYCYLTRANSFERASE"/>
    <property type="match status" value="1"/>
</dbReference>
<dbReference type="AlphaFoldDB" id="A0A0G0Z3T7"/>
<feature type="domain" description="BioF2-like acetyltransferase" evidence="7">
    <location>
        <begin position="173"/>
        <end position="248"/>
    </location>
</feature>
<dbReference type="GO" id="GO:0009252">
    <property type="term" value="P:peptidoglycan biosynthetic process"/>
    <property type="evidence" value="ECO:0007669"/>
    <property type="project" value="UniProtKB-KW"/>
</dbReference>
<dbReference type="InterPro" id="IPR038740">
    <property type="entry name" value="BioF2-like_GNAT_dom"/>
</dbReference>
<dbReference type="SUPFAM" id="SSF55729">
    <property type="entry name" value="Acyl-CoA N-acyltransferases (Nat)"/>
    <property type="match status" value="1"/>
</dbReference>